<dbReference type="EMBL" id="JAGRRH010000004">
    <property type="protein sequence ID" value="KAG7371202.1"/>
    <property type="molecule type" value="Genomic_DNA"/>
</dbReference>
<proteinExistence type="predicted"/>
<organism evidence="2 3">
    <name type="scientific">Nitzschia inconspicua</name>
    <dbReference type="NCBI Taxonomy" id="303405"/>
    <lineage>
        <taxon>Eukaryota</taxon>
        <taxon>Sar</taxon>
        <taxon>Stramenopiles</taxon>
        <taxon>Ochrophyta</taxon>
        <taxon>Bacillariophyta</taxon>
        <taxon>Bacillariophyceae</taxon>
        <taxon>Bacillariophycidae</taxon>
        <taxon>Bacillariales</taxon>
        <taxon>Bacillariaceae</taxon>
        <taxon>Nitzschia</taxon>
    </lineage>
</organism>
<name>A0A9K3Q4L8_9STRA</name>
<dbReference type="Proteomes" id="UP000693970">
    <property type="component" value="Unassembled WGS sequence"/>
</dbReference>
<evidence type="ECO:0000313" key="3">
    <source>
        <dbReference type="Proteomes" id="UP000693970"/>
    </source>
</evidence>
<reference evidence="2" key="2">
    <citation type="submission" date="2021-04" db="EMBL/GenBank/DDBJ databases">
        <authorList>
            <person name="Podell S."/>
        </authorList>
    </citation>
    <scope>NUCLEOTIDE SEQUENCE</scope>
    <source>
        <strain evidence="2">Hildebrandi</strain>
    </source>
</reference>
<evidence type="ECO:0000256" key="1">
    <source>
        <dbReference type="SAM" id="MobiDB-lite"/>
    </source>
</evidence>
<protein>
    <submittedName>
        <fullName evidence="2">Uncharacterized protein</fullName>
    </submittedName>
</protein>
<gene>
    <name evidence="2" type="ORF">IV203_019772</name>
</gene>
<keyword evidence="3" id="KW-1185">Reference proteome</keyword>
<feature type="region of interest" description="Disordered" evidence="1">
    <location>
        <begin position="254"/>
        <end position="285"/>
    </location>
</feature>
<dbReference type="AlphaFoldDB" id="A0A9K3Q4L8"/>
<sequence>MYTLLLLWRGDQFEEEFQFEEEEWLEVRDTRDSGRTAGGRQQQQVYHSQNDEINAAESLELGLACAGFDQARQNVPKEVFDCSQLTYHIDASIPSFFWEDPDFIINLSKTGQNPVCSATERAFRIVSTRLHSNQDPENQGKTENYTVRETQYKVPNGITCNNEMFNKDEKGVKPINPFNLEGSMRMAKRFLAKDKDGNEIWTFLPFIVWTMAIDGEDARTSVKKKQNSVDGLTAALESLGIAVDPPGSIIASATSRRVSPRARATKTARDEVTDDKSNKKKHDEIDDALCENFDEDL</sequence>
<accession>A0A9K3Q4L8</accession>
<evidence type="ECO:0000313" key="2">
    <source>
        <dbReference type="EMBL" id="KAG7371202.1"/>
    </source>
</evidence>
<reference evidence="2" key="1">
    <citation type="journal article" date="2021" name="Sci. Rep.">
        <title>Diploid genomic architecture of Nitzschia inconspicua, an elite biomass production diatom.</title>
        <authorList>
            <person name="Oliver A."/>
            <person name="Podell S."/>
            <person name="Pinowska A."/>
            <person name="Traller J.C."/>
            <person name="Smith S.R."/>
            <person name="McClure R."/>
            <person name="Beliaev A."/>
            <person name="Bohutskyi P."/>
            <person name="Hill E.A."/>
            <person name="Rabines A."/>
            <person name="Zheng H."/>
            <person name="Allen L.Z."/>
            <person name="Kuo A."/>
            <person name="Grigoriev I.V."/>
            <person name="Allen A.E."/>
            <person name="Hazlebeck D."/>
            <person name="Allen E.E."/>
        </authorList>
    </citation>
    <scope>NUCLEOTIDE SEQUENCE</scope>
    <source>
        <strain evidence="2">Hildebrandi</strain>
    </source>
</reference>
<comment type="caution">
    <text evidence="2">The sequence shown here is derived from an EMBL/GenBank/DDBJ whole genome shotgun (WGS) entry which is preliminary data.</text>
</comment>
<feature type="compositionally biased region" description="Basic and acidic residues" evidence="1">
    <location>
        <begin position="267"/>
        <end position="284"/>
    </location>
</feature>